<evidence type="ECO:0000256" key="2">
    <source>
        <dbReference type="ARBA" id="ARBA00023043"/>
    </source>
</evidence>
<dbReference type="InterPro" id="IPR036770">
    <property type="entry name" value="Ankyrin_rpt-contain_sf"/>
</dbReference>
<feature type="repeat" description="ANK" evidence="3">
    <location>
        <begin position="774"/>
        <end position="806"/>
    </location>
</feature>
<dbReference type="PROSITE" id="PS50297">
    <property type="entry name" value="ANK_REP_REGION"/>
    <property type="match status" value="8"/>
</dbReference>
<keyword evidence="7" id="KW-1185">Reference proteome</keyword>
<dbReference type="GeneID" id="34553807"/>
<dbReference type="InterPro" id="IPR044736">
    <property type="entry name" value="Gid1/RanBPM/SPLA_SPRY"/>
</dbReference>
<keyword evidence="2 3" id="KW-0040">ANK repeat</keyword>
<dbReference type="InterPro" id="IPR001870">
    <property type="entry name" value="B30.2/SPRY"/>
</dbReference>
<feature type="repeat" description="ANK" evidence="3">
    <location>
        <begin position="807"/>
        <end position="840"/>
    </location>
</feature>
<feature type="repeat" description="ANK" evidence="3">
    <location>
        <begin position="952"/>
        <end position="984"/>
    </location>
</feature>
<evidence type="ECO:0000256" key="4">
    <source>
        <dbReference type="SAM" id="MobiDB-lite"/>
    </source>
</evidence>
<dbReference type="InterPro" id="IPR003877">
    <property type="entry name" value="SPRY_dom"/>
</dbReference>
<reference evidence="6 7" key="1">
    <citation type="submission" date="2016-09" db="EMBL/GenBank/DDBJ databases">
        <authorList>
            <person name="Capua I."/>
            <person name="De Benedictis P."/>
            <person name="Joannis T."/>
            <person name="Lombin L.H."/>
            <person name="Cattoli G."/>
        </authorList>
    </citation>
    <scope>NUCLEOTIDE SEQUENCE [LARGE SCALE GENOMIC DNA]</scope>
    <source>
        <strain evidence="6 7">IMI 309357</strain>
    </source>
</reference>
<feature type="repeat" description="ANK" evidence="3">
    <location>
        <begin position="1119"/>
        <end position="1143"/>
    </location>
</feature>
<dbReference type="PANTHER" id="PTHR24198">
    <property type="entry name" value="ANKYRIN REPEAT AND PROTEIN KINASE DOMAIN-CONTAINING PROTEIN"/>
    <property type="match status" value="1"/>
</dbReference>
<dbReference type="Gene3D" id="2.60.120.920">
    <property type="match status" value="1"/>
</dbReference>
<dbReference type="Proteomes" id="UP000176998">
    <property type="component" value="Unassembled WGS sequence"/>
</dbReference>
<proteinExistence type="predicted"/>
<dbReference type="Gene3D" id="1.25.40.20">
    <property type="entry name" value="Ankyrin repeat-containing domain"/>
    <property type="match status" value="5"/>
</dbReference>
<accession>A0A1G4BSD5</accession>
<dbReference type="SUPFAM" id="SSF49899">
    <property type="entry name" value="Concanavalin A-like lectins/glucanases"/>
    <property type="match status" value="1"/>
</dbReference>
<feature type="repeat" description="ANK" evidence="3">
    <location>
        <begin position="697"/>
        <end position="729"/>
    </location>
</feature>
<dbReference type="Pfam" id="PF00622">
    <property type="entry name" value="SPRY"/>
    <property type="match status" value="1"/>
</dbReference>
<feature type="repeat" description="ANK" evidence="3">
    <location>
        <begin position="595"/>
        <end position="617"/>
    </location>
</feature>
<dbReference type="SUPFAM" id="SSF48403">
    <property type="entry name" value="Ankyrin repeat"/>
    <property type="match status" value="4"/>
</dbReference>
<dbReference type="PROSITE" id="PS50088">
    <property type="entry name" value="ANK_REPEAT"/>
    <property type="match status" value="9"/>
</dbReference>
<sequence>MSIRPLQAQELAEAVAINLNQGQPVAMDEAITLDIERDIHRNLAGLLSVENGYVRIASPTARAALGASGTSGLKLLGDDELVLRCLRYLSTALGQQPARRAAGTAFVDYAVRSWPAHFLRIVKPGEYLCTEVAKFLGSSPAANRWFRLYTASNDDSQPLSYLQDHACQSTRDDTEDVLGLKPAEMAGHAGLWPMVSFLLVEDDGSAHDGSSLPKMQVRRGGLERQIVFFDENRSKLYLECAIASDDVQAVRDMVDGLDEKTIDSYCPLHLAAFMGSPDMVLMLLERETVRQSSRNTDKRGRTALHVAALGGRREILELLQGPLVEGNIDIYNHRDKNWDTPLLLATQAGNVAAAKLLIDLSERQGVWIDDMRGRYPAHYAIESCPQLLEDLLAGSTVTKLIKGDQDGLTLLHLAARSGSIDAVKTILEAALALVEGSAEMDPGLSSTYRRQTERLFVMLSEIGGLLQRAAEKSPRSTRESAFASTSGDEPGRFTLPRTLREWGGHSTLLLYPIMRELPTLECETAKNREKVLLNLPSTFNELLDHEPEPSRSKLRTLYSIVPRSMIDDVLTKLVNIFSRINPSTFGRVMLVTDHEGRLPVHHAAENGQREVLELLIREMNGFLEGWGDLMRKYRDSSGNAPGDLAAGRGHIDVLDALYPGETPIDCSLLAAAAGAGQLLVVEYLLQRGMHPDGEPASGRTPLGLASARGFIQVVHSLLRCGADVNLTSQGRKTPLYLAVQHKRHEVVEILLVPGDGAGGGAPTSDIVVDTPDSSRQTPLHVAASAGDKSLIELLLHRGANVESRSAQRQTPLHLAVRAGMRQAAHLLVFKHGASLTTLDQDDKHPVGYAVDRRDAPMVRALLLSTPNGIESGDISSRYPLEFQRRDLITAVERSALEVVDFLLTRYPLAAQPLDITQGPSDSLLHIAARGSNADMVNQLLSFELSANLAGSDGRTPLHVAAASGNVDAVKALLEAEADLSRTDKEGKTPLLLACVGEKDAPETCEALLDGGAAVNDEGQFGRTPLFQASYHGRGDVVRVLLDQRCGADVNWRDGDSWSSLHAAADNSDVCQKLVTAGADINYQKADGWNPLHMACSWDRPEVVRCLLENGAKANLLSHSGKAPLHLAVLNDAQSTVDVMLDHGRASPDGDNATQRPDDGSVVDVRARTADGLSCLDLATSARMLETLLKAADWDYQDLARSYWKLIEQDRMDCLKPLIEKEGRLLDASRLNGDDGSPHITLDEGHIVLRLFHLAIDCDDEDLWGTLVKLDARSKVPSDTHDEDGWTLDDYIHQAQPRTDYIQESDRVPVRGITQHPGAVIFPQVWAEDSSYGSPTERMDIEENGLVVEFEKNVQAVCLRSDHPFPPRETGGSPSPYFELAIQAGGTDDDAIVTIGFCSEFSNMTAANTGWRKLSVGYHSDDGGLFEQSGSKKGRYKAYRPGSTVGCGIDYAKGKYFFTLDGDIIIEKKSSLIYRKIYPCLSHRDGKARVRINFGSEEFKWTAAASDEETVEVDTPQAVVT</sequence>
<dbReference type="PANTHER" id="PTHR24198:SF165">
    <property type="entry name" value="ANKYRIN REPEAT-CONTAINING PROTEIN-RELATED"/>
    <property type="match status" value="1"/>
</dbReference>
<dbReference type="PROSITE" id="PS50188">
    <property type="entry name" value="B302_SPRY"/>
    <property type="match status" value="1"/>
</dbReference>
<dbReference type="Pfam" id="PF12796">
    <property type="entry name" value="Ank_2"/>
    <property type="match status" value="5"/>
</dbReference>
<dbReference type="PRINTS" id="PR01415">
    <property type="entry name" value="ANKYRIN"/>
</dbReference>
<feature type="repeat" description="ANK" evidence="3">
    <location>
        <begin position="1086"/>
        <end position="1118"/>
    </location>
</feature>
<keyword evidence="1" id="KW-0677">Repeat</keyword>
<dbReference type="RefSeq" id="XP_022481436.1">
    <property type="nucleotide sequence ID" value="XM_022612297.1"/>
</dbReference>
<comment type="caution">
    <text evidence="6">The sequence shown here is derived from an EMBL/GenBank/DDBJ whole genome shotgun (WGS) entry which is preliminary data.</text>
</comment>
<evidence type="ECO:0000313" key="7">
    <source>
        <dbReference type="Proteomes" id="UP000176998"/>
    </source>
</evidence>
<dbReference type="SMART" id="SM00449">
    <property type="entry name" value="SPRY"/>
    <property type="match status" value="1"/>
</dbReference>
<dbReference type="CDD" id="cd12885">
    <property type="entry name" value="SPRY_RanBP_like"/>
    <property type="match status" value="1"/>
</dbReference>
<feature type="repeat" description="ANK" evidence="3">
    <location>
        <begin position="406"/>
        <end position="428"/>
    </location>
</feature>
<feature type="domain" description="B30.2/SPRY" evidence="5">
    <location>
        <begin position="1299"/>
        <end position="1498"/>
    </location>
</feature>
<feature type="region of interest" description="Disordered" evidence="4">
    <location>
        <begin position="469"/>
        <end position="495"/>
    </location>
</feature>
<evidence type="ECO:0000313" key="6">
    <source>
        <dbReference type="EMBL" id="OHF04301.1"/>
    </source>
</evidence>
<evidence type="ECO:0000259" key="5">
    <source>
        <dbReference type="PROSITE" id="PS50188"/>
    </source>
</evidence>
<dbReference type="Pfam" id="PF00023">
    <property type="entry name" value="Ank"/>
    <property type="match status" value="2"/>
</dbReference>
<dbReference type="InterPro" id="IPR043136">
    <property type="entry name" value="B30.2/SPRY_sf"/>
</dbReference>
<gene>
    <name evidence="6" type="ORF">CORC01_00640</name>
</gene>
<evidence type="ECO:0000256" key="3">
    <source>
        <dbReference type="PROSITE-ProRule" id="PRU00023"/>
    </source>
</evidence>
<feature type="compositionally biased region" description="Basic and acidic residues" evidence="4">
    <location>
        <begin position="469"/>
        <end position="478"/>
    </location>
</feature>
<evidence type="ECO:0000256" key="1">
    <source>
        <dbReference type="ARBA" id="ARBA00022737"/>
    </source>
</evidence>
<organism evidence="6 7">
    <name type="scientific">Colletotrichum orchidophilum</name>
    <dbReference type="NCBI Taxonomy" id="1209926"/>
    <lineage>
        <taxon>Eukaryota</taxon>
        <taxon>Fungi</taxon>
        <taxon>Dikarya</taxon>
        <taxon>Ascomycota</taxon>
        <taxon>Pezizomycotina</taxon>
        <taxon>Sordariomycetes</taxon>
        <taxon>Hypocreomycetidae</taxon>
        <taxon>Glomerellales</taxon>
        <taxon>Glomerellaceae</taxon>
        <taxon>Colletotrichum</taxon>
    </lineage>
</organism>
<dbReference type="STRING" id="1209926.A0A1G4BSD5"/>
<feature type="repeat" description="ANK" evidence="3">
    <location>
        <begin position="299"/>
        <end position="319"/>
    </location>
</feature>
<dbReference type="OrthoDB" id="4823281at2759"/>
<dbReference type="EMBL" id="MJBS01000003">
    <property type="protein sequence ID" value="OHF04301.1"/>
    <property type="molecule type" value="Genomic_DNA"/>
</dbReference>
<name>A0A1G4BSD5_9PEZI</name>
<dbReference type="InterPro" id="IPR002110">
    <property type="entry name" value="Ankyrin_rpt"/>
</dbReference>
<dbReference type="SMART" id="SM00248">
    <property type="entry name" value="ANK"/>
    <property type="match status" value="18"/>
</dbReference>
<dbReference type="InterPro" id="IPR013320">
    <property type="entry name" value="ConA-like_dom_sf"/>
</dbReference>
<protein>
    <recommendedName>
        <fullName evidence="5">B30.2/SPRY domain-containing protein</fullName>
    </recommendedName>
</protein>